<keyword evidence="8 11" id="KW-0472">Membrane</keyword>
<evidence type="ECO:0000256" key="6">
    <source>
        <dbReference type="ARBA" id="ARBA00022692"/>
    </source>
</evidence>
<dbReference type="Gene3D" id="3.55.40.10">
    <property type="entry name" value="minor pseudopilin epsh domain"/>
    <property type="match status" value="1"/>
</dbReference>
<evidence type="ECO:0000256" key="10">
    <source>
        <dbReference type="ARBA" id="ARBA00030775"/>
    </source>
</evidence>
<dbReference type="EMBL" id="CP020472">
    <property type="protein sequence ID" value="ARD21608.1"/>
    <property type="molecule type" value="Genomic_DNA"/>
</dbReference>
<protein>
    <recommendedName>
        <fullName evidence="2">Type II secretion system protein H</fullName>
    </recommendedName>
    <alternativeName>
        <fullName evidence="10">General secretion pathway protein H</fullName>
    </alternativeName>
</protein>
<evidence type="ECO:0000256" key="9">
    <source>
        <dbReference type="ARBA" id="ARBA00025772"/>
    </source>
</evidence>
<feature type="transmembrane region" description="Helical" evidence="11">
    <location>
        <begin position="12"/>
        <end position="39"/>
    </location>
</feature>
<organism evidence="13 14">
    <name type="scientific">Shewanella japonica</name>
    <dbReference type="NCBI Taxonomy" id="93973"/>
    <lineage>
        <taxon>Bacteria</taxon>
        <taxon>Pseudomonadati</taxon>
        <taxon>Pseudomonadota</taxon>
        <taxon>Gammaproteobacteria</taxon>
        <taxon>Alteromonadales</taxon>
        <taxon>Shewanellaceae</taxon>
        <taxon>Shewanella</taxon>
    </lineage>
</organism>
<dbReference type="RefSeq" id="WP_055025641.1">
    <property type="nucleotide sequence ID" value="NZ_CANMJJ010000004.1"/>
</dbReference>
<evidence type="ECO:0000256" key="7">
    <source>
        <dbReference type="ARBA" id="ARBA00022989"/>
    </source>
</evidence>
<keyword evidence="6 11" id="KW-0812">Transmembrane</keyword>
<evidence type="ECO:0000256" key="8">
    <source>
        <dbReference type="ARBA" id="ARBA00023136"/>
    </source>
</evidence>
<keyword evidence="5" id="KW-0997">Cell inner membrane</keyword>
<keyword evidence="3" id="KW-1003">Cell membrane</keyword>
<proteinExistence type="inferred from homology"/>
<dbReference type="Proteomes" id="UP000191820">
    <property type="component" value="Chromosome"/>
</dbReference>
<evidence type="ECO:0000313" key="13">
    <source>
        <dbReference type="EMBL" id="ARD21608.1"/>
    </source>
</evidence>
<evidence type="ECO:0000256" key="4">
    <source>
        <dbReference type="ARBA" id="ARBA00022481"/>
    </source>
</evidence>
<accession>A0ABN4YB19</accession>
<keyword evidence="14" id="KW-1185">Reference proteome</keyword>
<comment type="similarity">
    <text evidence="9">Belongs to the GSP H family.</text>
</comment>
<dbReference type="InterPro" id="IPR022346">
    <property type="entry name" value="T2SS_GspH"/>
</dbReference>
<dbReference type="InterPro" id="IPR012902">
    <property type="entry name" value="N_methyl_site"/>
</dbReference>
<evidence type="ECO:0000256" key="1">
    <source>
        <dbReference type="ARBA" id="ARBA00004377"/>
    </source>
</evidence>
<evidence type="ECO:0000256" key="5">
    <source>
        <dbReference type="ARBA" id="ARBA00022519"/>
    </source>
</evidence>
<dbReference type="Pfam" id="PF12019">
    <property type="entry name" value="GspH"/>
    <property type="match status" value="1"/>
</dbReference>
<keyword evidence="7 11" id="KW-1133">Transmembrane helix</keyword>
<evidence type="ECO:0000256" key="11">
    <source>
        <dbReference type="SAM" id="Phobius"/>
    </source>
</evidence>
<dbReference type="Pfam" id="PF07963">
    <property type="entry name" value="N_methyl"/>
    <property type="match status" value="1"/>
</dbReference>
<keyword evidence="4" id="KW-0488">Methylation</keyword>
<dbReference type="InterPro" id="IPR045584">
    <property type="entry name" value="Pilin-like"/>
</dbReference>
<name>A0ABN4YB19_9GAMM</name>
<reference evidence="13 14" key="1">
    <citation type="submission" date="2017-03" db="EMBL/GenBank/DDBJ databases">
        <title>Genome sequencing of Shewanella japonica KCTC 22435.</title>
        <authorList>
            <person name="Kim K.M."/>
        </authorList>
    </citation>
    <scope>NUCLEOTIDE SEQUENCE [LARGE SCALE GENOMIC DNA]</scope>
    <source>
        <strain evidence="13 14">KCTC 22435</strain>
    </source>
</reference>
<evidence type="ECO:0000256" key="2">
    <source>
        <dbReference type="ARBA" id="ARBA00021549"/>
    </source>
</evidence>
<evidence type="ECO:0000256" key="3">
    <source>
        <dbReference type="ARBA" id="ARBA00022475"/>
    </source>
</evidence>
<comment type="subcellular location">
    <subcellularLocation>
        <location evidence="1">Cell inner membrane</location>
        <topology evidence="1">Single-pass membrane protein</topology>
    </subcellularLocation>
</comment>
<gene>
    <name evidence="13" type="ORF">SJ2017_1283</name>
</gene>
<dbReference type="SUPFAM" id="SSF54523">
    <property type="entry name" value="Pili subunits"/>
    <property type="match status" value="1"/>
</dbReference>
<dbReference type="NCBIfam" id="TIGR02532">
    <property type="entry name" value="IV_pilin_GFxxxE"/>
    <property type="match status" value="1"/>
</dbReference>
<sequence length="175" mass="18580">MIKIKKGLTNGFTLVELLITLVVAGVLIAVAVPSLTYLYESSRSRAATNSLESALVFARNQAVSFGRRVSVCPGDGSGCTSNWIDGVAIFIDDDQNGIKDNNTDVLRFIDAFNDDDFIKTSSSSLITFNTDGLVSGSTAQTITYCPGSTDSAYSKQVSLSASGRVQVITENVNCT</sequence>
<evidence type="ECO:0000313" key="14">
    <source>
        <dbReference type="Proteomes" id="UP000191820"/>
    </source>
</evidence>
<feature type="domain" description="General secretion pathway GspH" evidence="12">
    <location>
        <begin position="47"/>
        <end position="163"/>
    </location>
</feature>
<evidence type="ECO:0000259" key="12">
    <source>
        <dbReference type="Pfam" id="PF12019"/>
    </source>
</evidence>